<dbReference type="SMART" id="SM00421">
    <property type="entry name" value="HTH_LUXR"/>
    <property type="match status" value="1"/>
</dbReference>
<evidence type="ECO:0000313" key="4">
    <source>
        <dbReference type="EMBL" id="KUL23657.1"/>
    </source>
</evidence>
<dbReference type="Gene3D" id="1.10.10.10">
    <property type="entry name" value="Winged helix-like DNA-binding domain superfamily/Winged helix DNA-binding domain"/>
    <property type="match status" value="1"/>
</dbReference>
<evidence type="ECO:0000256" key="2">
    <source>
        <dbReference type="ARBA" id="ARBA00022840"/>
    </source>
</evidence>
<dbReference type="SUPFAM" id="SSF46894">
    <property type="entry name" value="C-terminal effector domain of the bipartite response regulators"/>
    <property type="match status" value="1"/>
</dbReference>
<dbReference type="PANTHER" id="PTHR16305:SF35">
    <property type="entry name" value="TRANSCRIPTIONAL ACTIVATOR DOMAIN"/>
    <property type="match status" value="1"/>
</dbReference>
<dbReference type="PANTHER" id="PTHR16305">
    <property type="entry name" value="TESTICULAR SOLUBLE ADENYLYL CYCLASE"/>
    <property type="match status" value="1"/>
</dbReference>
<keyword evidence="2" id="KW-0067">ATP-binding</keyword>
<evidence type="ECO:0000313" key="5">
    <source>
        <dbReference type="Proteomes" id="UP000053923"/>
    </source>
</evidence>
<dbReference type="GO" id="GO:0005524">
    <property type="term" value="F:ATP binding"/>
    <property type="evidence" value="ECO:0007669"/>
    <property type="project" value="UniProtKB-KW"/>
</dbReference>
<evidence type="ECO:0000259" key="3">
    <source>
        <dbReference type="PROSITE" id="PS50043"/>
    </source>
</evidence>
<dbReference type="RefSeq" id="WP_062712128.1">
    <property type="nucleotide sequence ID" value="NZ_LLZG01000385.1"/>
</dbReference>
<dbReference type="InterPro" id="IPR027417">
    <property type="entry name" value="P-loop_NTPase"/>
</dbReference>
<dbReference type="InterPro" id="IPR041664">
    <property type="entry name" value="AAA_16"/>
</dbReference>
<dbReference type="EMBL" id="LLZG01000385">
    <property type="protein sequence ID" value="KUL23657.1"/>
    <property type="molecule type" value="Genomic_DNA"/>
</dbReference>
<dbReference type="Proteomes" id="UP000053923">
    <property type="component" value="Unassembled WGS sequence"/>
</dbReference>
<comment type="caution">
    <text evidence="4">The sequence shown here is derived from an EMBL/GenBank/DDBJ whole genome shotgun (WGS) entry which is preliminary data.</text>
</comment>
<dbReference type="Pfam" id="PF00196">
    <property type="entry name" value="GerE"/>
    <property type="match status" value="1"/>
</dbReference>
<evidence type="ECO:0000256" key="1">
    <source>
        <dbReference type="ARBA" id="ARBA00022741"/>
    </source>
</evidence>
<dbReference type="InterPro" id="IPR000792">
    <property type="entry name" value="Tscrpt_reg_LuxR_C"/>
</dbReference>
<dbReference type="InterPro" id="IPR036388">
    <property type="entry name" value="WH-like_DNA-bd_sf"/>
</dbReference>
<dbReference type="PROSITE" id="PS50043">
    <property type="entry name" value="HTH_LUXR_2"/>
    <property type="match status" value="1"/>
</dbReference>
<dbReference type="GO" id="GO:0005737">
    <property type="term" value="C:cytoplasm"/>
    <property type="evidence" value="ECO:0007669"/>
    <property type="project" value="TreeGrafter"/>
</dbReference>
<keyword evidence="1" id="KW-0547">Nucleotide-binding</keyword>
<dbReference type="SUPFAM" id="SSF52540">
    <property type="entry name" value="P-loop containing nucleoside triphosphate hydrolases"/>
    <property type="match status" value="1"/>
</dbReference>
<dbReference type="InterPro" id="IPR011990">
    <property type="entry name" value="TPR-like_helical_dom_sf"/>
</dbReference>
<dbReference type="GO" id="GO:0006355">
    <property type="term" value="P:regulation of DNA-templated transcription"/>
    <property type="evidence" value="ECO:0007669"/>
    <property type="project" value="InterPro"/>
</dbReference>
<gene>
    <name evidence="4" type="ORF">ADL12_39125</name>
</gene>
<dbReference type="GO" id="GO:0003677">
    <property type="term" value="F:DNA binding"/>
    <property type="evidence" value="ECO:0007669"/>
    <property type="project" value="InterPro"/>
</dbReference>
<organism evidence="4 5">
    <name type="scientific">Streptomyces regalis</name>
    <dbReference type="NCBI Taxonomy" id="68262"/>
    <lineage>
        <taxon>Bacteria</taxon>
        <taxon>Bacillati</taxon>
        <taxon>Actinomycetota</taxon>
        <taxon>Actinomycetes</taxon>
        <taxon>Kitasatosporales</taxon>
        <taxon>Streptomycetaceae</taxon>
        <taxon>Streptomyces</taxon>
    </lineage>
</organism>
<proteinExistence type="predicted"/>
<keyword evidence="5" id="KW-1185">Reference proteome</keyword>
<dbReference type="OrthoDB" id="4500249at2"/>
<protein>
    <recommendedName>
        <fullName evidence="3">HTH luxR-type domain-containing protein</fullName>
    </recommendedName>
</protein>
<dbReference type="SUPFAM" id="SSF48452">
    <property type="entry name" value="TPR-like"/>
    <property type="match status" value="1"/>
</dbReference>
<dbReference type="InterPro" id="IPR016032">
    <property type="entry name" value="Sig_transdc_resp-reg_C-effctor"/>
</dbReference>
<dbReference type="Pfam" id="PF13191">
    <property type="entry name" value="AAA_16"/>
    <property type="match status" value="1"/>
</dbReference>
<dbReference type="CDD" id="cd06170">
    <property type="entry name" value="LuxR_C_like"/>
    <property type="match status" value="1"/>
</dbReference>
<sequence>MTVTSMGTVGHSTVRSEELHRLLRAVEAARAGSSMAIELAGDPGAGKTRLLTAVVHRAVEKGLTVLRGRCAEAERGVPFHPFIQALTTWRAKDGSGAEVPQATALITALAAGPPSEDATDFTRRCHFYAELRRLLADCLAHATGGMLIALDDCHWADPCSAELLDMLVRWPVEGGLALVVAHRPRQAPVELRVALRHGIEQGAIQAIELPALSLEQSAELLHTTPDDPALARLQEQSCGNPLYLAALASARRSDDRLDIWTRGGFGARLLAETTLLDDMARTVANAAAVLGDPFDVDSVAEVAGIDRDEACSVLGRLRQRDLIRPAAGPGLLSFRHPLLRSCLYTAADACWRTGAHRRALSRLSALGVPAIELAPHIARSGSTTEASDLRVLGTATRTALHLGKPADAARWLTVALRVRRTARPSPEGEAIGLELWRSVVLALTAHGDAEGVLALARDIPAGPNGEIPRLAAVTLLSGVLAALGRDEEAQAFIGAELGSDTAMDRDATALLHVQQQVVKVLSGQVPARADAEALVRQTAGAAPGTVAGALVLRGLCAVLAGDTCSAERALNAGAQALDELDDGRPAGDQESVHLLVLSWSEALMGWYERACDHGERALSAVRERGDAHLLPPLLDTLAYAHYQAGHMADALHAAQEGRVLAKAAGRADHVGLSDAITAAAWAQLGRTATCTARRPPTGEPLAASRTPLNALLMAESYLTAGDGPSAMALLLPRKEAWRVSEPVAVLAARGYELLAAAAVQSGMDADSIQEWADHATEAATAVGLAEQQGHAMLAHGHALMSQGLTKEAAQRYREAFELFGGNSPSAARAKELARAADRSTGTRPEQLLAELTLREREVAELAGEGRKSREIAEKLRVSPRTVDAHLTRIYTKLGVNSRAELARIVALSG</sequence>
<feature type="domain" description="HTH luxR-type" evidence="3">
    <location>
        <begin position="844"/>
        <end position="909"/>
    </location>
</feature>
<accession>A0A101JBC9</accession>
<dbReference type="PRINTS" id="PR00038">
    <property type="entry name" value="HTHLUXR"/>
</dbReference>
<dbReference type="GO" id="GO:0004016">
    <property type="term" value="F:adenylate cyclase activity"/>
    <property type="evidence" value="ECO:0007669"/>
    <property type="project" value="TreeGrafter"/>
</dbReference>
<dbReference type="AlphaFoldDB" id="A0A101JBC9"/>
<name>A0A101JBC9_9ACTN</name>
<reference evidence="5" key="1">
    <citation type="submission" date="2015-10" db="EMBL/GenBank/DDBJ databases">
        <authorList>
            <person name="Ju K.-S."/>
            <person name="Doroghazi J.R."/>
            <person name="Metcalf W.W."/>
        </authorList>
    </citation>
    <scope>NUCLEOTIDE SEQUENCE [LARGE SCALE GENOMIC DNA]</scope>
    <source>
        <strain evidence="5">NRRL 3151</strain>
    </source>
</reference>
<dbReference type="PROSITE" id="PS00622">
    <property type="entry name" value="HTH_LUXR_1"/>
    <property type="match status" value="1"/>
</dbReference>